<dbReference type="NCBIfam" id="TIGR02862">
    <property type="entry name" value="spore_BofA"/>
    <property type="match status" value="1"/>
</dbReference>
<evidence type="ECO:0000313" key="3">
    <source>
        <dbReference type="Proteomes" id="UP001387364"/>
    </source>
</evidence>
<sequence>MYIAGSIVVFILLISLLASLSSPVKPAQLAGILFVKVIVGTFFLFLLNSFSGDYGLHVPINLVTSTIAGVLGITGVAALAVIQLWIL</sequence>
<name>A0ABZ2N6J5_9BACI</name>
<reference evidence="2 3" key="1">
    <citation type="submission" date="2024-02" db="EMBL/GenBank/DDBJ databases">
        <title>Seven novel Bacillus-like species.</title>
        <authorList>
            <person name="Liu G."/>
        </authorList>
    </citation>
    <scope>NUCLEOTIDE SEQUENCE [LARGE SCALE GENOMIC DNA]</scope>
    <source>
        <strain evidence="2 3">FJAT-52991</strain>
    </source>
</reference>
<dbReference type="RefSeq" id="WP_338752472.1">
    <property type="nucleotide sequence ID" value="NZ_CP147404.1"/>
</dbReference>
<protein>
    <submittedName>
        <fullName evidence="2">Pro-sigmaK processing inhibitor BofA family protein</fullName>
    </submittedName>
</protein>
<feature type="transmembrane region" description="Helical" evidence="1">
    <location>
        <begin position="62"/>
        <end position="86"/>
    </location>
</feature>
<gene>
    <name evidence="2" type="ORF">WDJ61_00145</name>
</gene>
<dbReference type="EMBL" id="CP147404">
    <property type="protein sequence ID" value="WXB93190.1"/>
    <property type="molecule type" value="Genomic_DNA"/>
</dbReference>
<organism evidence="2 3">
    <name type="scientific">Bacillus kandeliae</name>
    <dbReference type="NCBI Taxonomy" id="3129297"/>
    <lineage>
        <taxon>Bacteria</taxon>
        <taxon>Bacillati</taxon>
        <taxon>Bacillota</taxon>
        <taxon>Bacilli</taxon>
        <taxon>Bacillales</taxon>
        <taxon>Bacillaceae</taxon>
        <taxon>Bacillus</taxon>
    </lineage>
</organism>
<dbReference type="Proteomes" id="UP001387364">
    <property type="component" value="Chromosome"/>
</dbReference>
<evidence type="ECO:0000313" key="2">
    <source>
        <dbReference type="EMBL" id="WXB93190.1"/>
    </source>
</evidence>
<keyword evidence="1" id="KW-1133">Transmembrane helix</keyword>
<keyword evidence="1" id="KW-0812">Transmembrane</keyword>
<dbReference type="InterPro" id="IPR010001">
    <property type="entry name" value="BofA"/>
</dbReference>
<dbReference type="Pfam" id="PF07441">
    <property type="entry name" value="BofA"/>
    <property type="match status" value="1"/>
</dbReference>
<keyword evidence="3" id="KW-1185">Reference proteome</keyword>
<evidence type="ECO:0000256" key="1">
    <source>
        <dbReference type="SAM" id="Phobius"/>
    </source>
</evidence>
<accession>A0ABZ2N6J5</accession>
<proteinExistence type="predicted"/>
<keyword evidence="1" id="KW-0472">Membrane</keyword>
<feature type="transmembrane region" description="Helical" evidence="1">
    <location>
        <begin position="31"/>
        <end position="50"/>
    </location>
</feature>